<dbReference type="PANTHER" id="PTHR30027:SF3">
    <property type="entry name" value="16S RRNA (URACIL(1498)-N(3))-METHYLTRANSFERASE"/>
    <property type="match status" value="1"/>
</dbReference>
<sequence>MAAGESGRALPRLFVDSPLAAGETVPLAPAQAHYLRTVLRLGDGAGVAAFNGRDGEWRAVLAGSGSRAALRVEESRRAQPESRGPWLLFAPLKKDATDYVVQKAVELGCRRLCPVLTRRTQTRTVRLDRLQAQAIEAAEQCERLDIPLVDPLRPLAETLADWPRERRLFVLAERRNAAPAARCFAQARGQDAAFLVGPEGGLDDTDLDAVAPLASCACTVDLGPRILRAETAGAAALAVWQAVAGDWSDP</sequence>
<dbReference type="InterPro" id="IPR029028">
    <property type="entry name" value="Alpha/beta_knot_MTases"/>
</dbReference>
<dbReference type="Proteomes" id="UP000321567">
    <property type="component" value="Unassembled WGS sequence"/>
</dbReference>
<dbReference type="NCBIfam" id="NF008696">
    <property type="entry name" value="PRK11713.3-5"/>
    <property type="match status" value="1"/>
</dbReference>
<dbReference type="PANTHER" id="PTHR30027">
    <property type="entry name" value="RIBOSOMAL RNA SMALL SUBUNIT METHYLTRANSFERASE E"/>
    <property type="match status" value="1"/>
</dbReference>
<dbReference type="InterPro" id="IPR029026">
    <property type="entry name" value="tRNA_m1G_MTases_N"/>
</dbReference>
<protein>
    <recommendedName>
        <fullName evidence="4 12">Ribosomal RNA small subunit methyltransferase E</fullName>
        <ecNumber evidence="3 12">2.1.1.193</ecNumber>
    </recommendedName>
</protein>
<dbReference type="GO" id="GO:0070475">
    <property type="term" value="P:rRNA base methylation"/>
    <property type="evidence" value="ECO:0007669"/>
    <property type="project" value="TreeGrafter"/>
</dbReference>
<feature type="domain" description="Ribosomal RNA small subunit methyltransferase E methyltransferase" evidence="13">
    <location>
        <begin position="87"/>
        <end position="241"/>
    </location>
</feature>
<dbReference type="OrthoDB" id="9815641at2"/>
<evidence type="ECO:0000256" key="1">
    <source>
        <dbReference type="ARBA" id="ARBA00004496"/>
    </source>
</evidence>
<dbReference type="NCBIfam" id="TIGR00046">
    <property type="entry name" value="RsmE family RNA methyltransferase"/>
    <property type="match status" value="1"/>
</dbReference>
<comment type="function">
    <text evidence="10 12">Specifically methylates the N3 position of the uracil ring of uridine 1498 (m3U1498) in 16S rRNA. Acts on the fully assembled 30S ribosomal subunit.</text>
</comment>
<evidence type="ECO:0000256" key="8">
    <source>
        <dbReference type="ARBA" id="ARBA00022679"/>
    </source>
</evidence>
<evidence type="ECO:0000256" key="4">
    <source>
        <dbReference type="ARBA" id="ARBA00013673"/>
    </source>
</evidence>
<comment type="similarity">
    <text evidence="2 12">Belongs to the RNA methyltransferase RsmE family.</text>
</comment>
<keyword evidence="8 12" id="KW-0808">Transferase</keyword>
<dbReference type="InterPro" id="IPR046887">
    <property type="entry name" value="RsmE_PUA-like"/>
</dbReference>
<dbReference type="Pfam" id="PF20260">
    <property type="entry name" value="PUA_4"/>
    <property type="match status" value="1"/>
</dbReference>
<evidence type="ECO:0000313" key="16">
    <source>
        <dbReference type="Proteomes" id="UP000321567"/>
    </source>
</evidence>
<dbReference type="SUPFAM" id="SSF75217">
    <property type="entry name" value="alpha/beta knot"/>
    <property type="match status" value="1"/>
</dbReference>
<accession>A0A512H764</accession>
<name>A0A512H764_9PROT</name>
<keyword evidence="9 12" id="KW-0949">S-adenosyl-L-methionine</keyword>
<keyword evidence="16" id="KW-1185">Reference proteome</keyword>
<dbReference type="Gene3D" id="3.40.1280.10">
    <property type="match status" value="1"/>
</dbReference>
<proteinExistence type="inferred from homology"/>
<reference evidence="15 16" key="1">
    <citation type="submission" date="2019-07" db="EMBL/GenBank/DDBJ databases">
        <title>Whole genome shotgun sequence of Rhodospirillum oryzae NBRC 107573.</title>
        <authorList>
            <person name="Hosoyama A."/>
            <person name="Uohara A."/>
            <person name="Ohji S."/>
            <person name="Ichikawa N."/>
        </authorList>
    </citation>
    <scope>NUCLEOTIDE SEQUENCE [LARGE SCALE GENOMIC DNA]</scope>
    <source>
        <strain evidence="15 16">NBRC 107573</strain>
    </source>
</reference>
<evidence type="ECO:0000259" key="13">
    <source>
        <dbReference type="Pfam" id="PF04452"/>
    </source>
</evidence>
<dbReference type="PIRSF" id="PIRSF015601">
    <property type="entry name" value="MTase_slr0722"/>
    <property type="match status" value="1"/>
</dbReference>
<gene>
    <name evidence="15" type="ORF">ROR02_14360</name>
</gene>
<dbReference type="SUPFAM" id="SSF88697">
    <property type="entry name" value="PUA domain-like"/>
    <property type="match status" value="1"/>
</dbReference>
<dbReference type="EMBL" id="BJZO01000033">
    <property type="protein sequence ID" value="GEO81305.1"/>
    <property type="molecule type" value="Genomic_DNA"/>
</dbReference>
<dbReference type="InterPro" id="IPR006700">
    <property type="entry name" value="RsmE"/>
</dbReference>
<dbReference type="InterPro" id="IPR015947">
    <property type="entry name" value="PUA-like_sf"/>
</dbReference>
<comment type="caution">
    <text evidence="15">The sequence shown here is derived from an EMBL/GenBank/DDBJ whole genome shotgun (WGS) entry which is preliminary data.</text>
</comment>
<evidence type="ECO:0000256" key="10">
    <source>
        <dbReference type="ARBA" id="ARBA00025699"/>
    </source>
</evidence>
<dbReference type="EC" id="2.1.1.193" evidence="3 12"/>
<dbReference type="InterPro" id="IPR046886">
    <property type="entry name" value="RsmE_MTase_dom"/>
</dbReference>
<dbReference type="GO" id="GO:0070042">
    <property type="term" value="F:rRNA (uridine-N3-)-methyltransferase activity"/>
    <property type="evidence" value="ECO:0007669"/>
    <property type="project" value="TreeGrafter"/>
</dbReference>
<evidence type="ECO:0000256" key="3">
    <source>
        <dbReference type="ARBA" id="ARBA00012328"/>
    </source>
</evidence>
<dbReference type="RefSeq" id="WP_147163346.1">
    <property type="nucleotide sequence ID" value="NZ_BJZO01000033.1"/>
</dbReference>
<keyword evidence="6 12" id="KW-0698">rRNA processing</keyword>
<evidence type="ECO:0000259" key="14">
    <source>
        <dbReference type="Pfam" id="PF20260"/>
    </source>
</evidence>
<dbReference type="Gene3D" id="2.40.240.20">
    <property type="entry name" value="Hypothetical PUA domain-like, domain 1"/>
    <property type="match status" value="1"/>
</dbReference>
<evidence type="ECO:0000256" key="6">
    <source>
        <dbReference type="ARBA" id="ARBA00022552"/>
    </source>
</evidence>
<evidence type="ECO:0000256" key="2">
    <source>
        <dbReference type="ARBA" id="ARBA00005528"/>
    </source>
</evidence>
<evidence type="ECO:0000256" key="9">
    <source>
        <dbReference type="ARBA" id="ARBA00022691"/>
    </source>
</evidence>
<keyword evidence="5 12" id="KW-0963">Cytoplasm</keyword>
<dbReference type="AlphaFoldDB" id="A0A512H764"/>
<organism evidence="15 16">
    <name type="scientific">Pararhodospirillum oryzae</name>
    <dbReference type="NCBI Taxonomy" id="478448"/>
    <lineage>
        <taxon>Bacteria</taxon>
        <taxon>Pseudomonadati</taxon>
        <taxon>Pseudomonadota</taxon>
        <taxon>Alphaproteobacteria</taxon>
        <taxon>Rhodospirillales</taxon>
        <taxon>Rhodospirillaceae</taxon>
        <taxon>Pararhodospirillum</taxon>
    </lineage>
</organism>
<feature type="domain" description="Ribosomal RNA small subunit methyltransferase E PUA-like" evidence="14">
    <location>
        <begin position="30"/>
        <end position="67"/>
    </location>
</feature>
<comment type="catalytic activity">
    <reaction evidence="11 12">
        <text>uridine(1498) in 16S rRNA + S-adenosyl-L-methionine = N(3)-methyluridine(1498) in 16S rRNA + S-adenosyl-L-homocysteine + H(+)</text>
        <dbReference type="Rhea" id="RHEA:42920"/>
        <dbReference type="Rhea" id="RHEA-COMP:10283"/>
        <dbReference type="Rhea" id="RHEA-COMP:10284"/>
        <dbReference type="ChEBI" id="CHEBI:15378"/>
        <dbReference type="ChEBI" id="CHEBI:57856"/>
        <dbReference type="ChEBI" id="CHEBI:59789"/>
        <dbReference type="ChEBI" id="CHEBI:65315"/>
        <dbReference type="ChEBI" id="CHEBI:74502"/>
        <dbReference type="EC" id="2.1.1.193"/>
    </reaction>
</comment>
<evidence type="ECO:0000256" key="11">
    <source>
        <dbReference type="ARBA" id="ARBA00047944"/>
    </source>
</evidence>
<dbReference type="GO" id="GO:0005737">
    <property type="term" value="C:cytoplasm"/>
    <property type="evidence" value="ECO:0007669"/>
    <property type="project" value="UniProtKB-SubCell"/>
</dbReference>
<evidence type="ECO:0000256" key="5">
    <source>
        <dbReference type="ARBA" id="ARBA00022490"/>
    </source>
</evidence>
<evidence type="ECO:0000256" key="7">
    <source>
        <dbReference type="ARBA" id="ARBA00022603"/>
    </source>
</evidence>
<evidence type="ECO:0000256" key="12">
    <source>
        <dbReference type="PIRNR" id="PIRNR015601"/>
    </source>
</evidence>
<dbReference type="CDD" id="cd18084">
    <property type="entry name" value="RsmE-like"/>
    <property type="match status" value="1"/>
</dbReference>
<keyword evidence="7 12" id="KW-0489">Methyltransferase</keyword>
<dbReference type="Pfam" id="PF04452">
    <property type="entry name" value="Methyltrans_RNA"/>
    <property type="match status" value="1"/>
</dbReference>
<comment type="subcellular location">
    <subcellularLocation>
        <location evidence="1 12">Cytoplasm</location>
    </subcellularLocation>
</comment>
<evidence type="ECO:0000313" key="15">
    <source>
        <dbReference type="EMBL" id="GEO81305.1"/>
    </source>
</evidence>